<dbReference type="AlphaFoldDB" id="A0A6A3S2M8"/>
<dbReference type="InterPro" id="IPR002110">
    <property type="entry name" value="Ankyrin_rpt"/>
</dbReference>
<dbReference type="Proteomes" id="UP000441208">
    <property type="component" value="Unassembled WGS sequence"/>
</dbReference>
<name>A0A6A3S2M8_9STRA</name>
<dbReference type="EMBL" id="QXFZ01000663">
    <property type="protein sequence ID" value="KAE9108710.1"/>
    <property type="molecule type" value="Genomic_DNA"/>
</dbReference>
<dbReference type="InterPro" id="IPR036770">
    <property type="entry name" value="Ankyrin_rpt-contain_sf"/>
</dbReference>
<reference evidence="1 2" key="1">
    <citation type="submission" date="2018-08" db="EMBL/GenBank/DDBJ databases">
        <title>Genomic investigation of the strawberry pathogen Phytophthora fragariae indicates pathogenicity is determined by transcriptional variation in three key races.</title>
        <authorList>
            <person name="Adams T.M."/>
            <person name="Armitage A.D."/>
            <person name="Sobczyk M.K."/>
            <person name="Bates H.J."/>
            <person name="Dunwell J.M."/>
            <person name="Nellist C.F."/>
            <person name="Harrison R.J."/>
        </authorList>
    </citation>
    <scope>NUCLEOTIDE SEQUENCE [LARGE SCALE GENOMIC DNA]</scope>
    <source>
        <strain evidence="1 2">NOV-71</strain>
    </source>
</reference>
<evidence type="ECO:0008006" key="3">
    <source>
        <dbReference type="Google" id="ProtNLM"/>
    </source>
</evidence>
<evidence type="ECO:0000313" key="2">
    <source>
        <dbReference type="Proteomes" id="UP000441208"/>
    </source>
</evidence>
<dbReference type="InterPro" id="IPR052050">
    <property type="entry name" value="SecEffector_AnkRepeat"/>
</dbReference>
<proteinExistence type="predicted"/>
<dbReference type="Pfam" id="PF13637">
    <property type="entry name" value="Ank_4"/>
    <property type="match status" value="1"/>
</dbReference>
<dbReference type="PANTHER" id="PTHR46586">
    <property type="entry name" value="ANKYRIN REPEAT-CONTAINING PROTEIN"/>
    <property type="match status" value="1"/>
</dbReference>
<organism evidence="1 2">
    <name type="scientific">Phytophthora fragariae</name>
    <dbReference type="NCBI Taxonomy" id="53985"/>
    <lineage>
        <taxon>Eukaryota</taxon>
        <taxon>Sar</taxon>
        <taxon>Stramenopiles</taxon>
        <taxon>Oomycota</taxon>
        <taxon>Peronosporomycetes</taxon>
        <taxon>Peronosporales</taxon>
        <taxon>Peronosporaceae</taxon>
        <taxon>Phytophthora</taxon>
    </lineage>
</organism>
<comment type="caution">
    <text evidence="1">The sequence shown here is derived from an EMBL/GenBank/DDBJ whole genome shotgun (WGS) entry which is preliminary data.</text>
</comment>
<evidence type="ECO:0000313" key="1">
    <source>
        <dbReference type="EMBL" id="KAE9108710.1"/>
    </source>
</evidence>
<accession>A0A6A3S2M8</accession>
<gene>
    <name evidence="1" type="ORF">PF007_g12545</name>
</gene>
<dbReference type="SUPFAM" id="SSF140860">
    <property type="entry name" value="Pseudo ankyrin repeat-like"/>
    <property type="match status" value="1"/>
</dbReference>
<dbReference type="Gene3D" id="1.25.40.20">
    <property type="entry name" value="Ankyrin repeat-containing domain"/>
    <property type="match status" value="1"/>
</dbReference>
<dbReference type="PANTHER" id="PTHR46586:SF3">
    <property type="entry name" value="ANKYRIN REPEAT-CONTAINING PROTEIN"/>
    <property type="match status" value="1"/>
</dbReference>
<protein>
    <recommendedName>
        <fullName evidence="3">Ankyrin repeat protein</fullName>
    </recommendedName>
</protein>
<sequence>MMALTTEEEHEYGGKDPALWHQQKHGCGGFCSKMIDYYCSHRKLQYVIWLHKNCDEECSTQAMDDAATNGHFDVVKWLHENRYEGGTTAAMDGAASNNRREMVNWLHDCSNG</sequence>